<dbReference type="Pfam" id="PF03551">
    <property type="entry name" value="PadR"/>
    <property type="match status" value="1"/>
</dbReference>
<reference evidence="2 3" key="1">
    <citation type="submission" date="2020-07" db="EMBL/GenBank/DDBJ databases">
        <title>Sequencing the genomes of 1000 actinobacteria strains.</title>
        <authorList>
            <person name="Klenk H.-P."/>
        </authorList>
    </citation>
    <scope>NUCLEOTIDE SEQUENCE [LARGE SCALE GENOMIC DNA]</scope>
    <source>
        <strain evidence="2 3">DSM 29531</strain>
    </source>
</reference>
<evidence type="ECO:0000313" key="3">
    <source>
        <dbReference type="Proteomes" id="UP000571817"/>
    </source>
</evidence>
<dbReference type="PANTHER" id="PTHR33169:SF14">
    <property type="entry name" value="TRANSCRIPTIONAL REGULATOR RV3488"/>
    <property type="match status" value="1"/>
</dbReference>
<evidence type="ECO:0000259" key="1">
    <source>
        <dbReference type="Pfam" id="PF03551"/>
    </source>
</evidence>
<proteinExistence type="predicted"/>
<dbReference type="InterPro" id="IPR052509">
    <property type="entry name" value="Metal_resp_DNA-bind_regulator"/>
</dbReference>
<protein>
    <submittedName>
        <fullName evidence="2">DNA-binding PadR family transcriptional regulator</fullName>
    </submittedName>
</protein>
<feature type="domain" description="Transcription regulator PadR N-terminal" evidence="1">
    <location>
        <begin position="14"/>
        <end position="85"/>
    </location>
</feature>
<comment type="caution">
    <text evidence="2">The sequence shown here is derived from an EMBL/GenBank/DDBJ whole genome shotgun (WGS) entry which is preliminary data.</text>
</comment>
<dbReference type="EMBL" id="JACCFW010000001">
    <property type="protein sequence ID" value="NYJ73357.1"/>
    <property type="molecule type" value="Genomic_DNA"/>
</dbReference>
<dbReference type="GO" id="GO:0003677">
    <property type="term" value="F:DNA binding"/>
    <property type="evidence" value="ECO:0007669"/>
    <property type="project" value="UniProtKB-KW"/>
</dbReference>
<dbReference type="Proteomes" id="UP000571817">
    <property type="component" value="Unassembled WGS sequence"/>
</dbReference>
<keyword evidence="3" id="KW-1185">Reference proteome</keyword>
<dbReference type="AlphaFoldDB" id="A0A853D9T8"/>
<organism evidence="2 3">
    <name type="scientific">Allobranchiibius huperziae</name>
    <dbReference type="NCBI Taxonomy" id="1874116"/>
    <lineage>
        <taxon>Bacteria</taxon>
        <taxon>Bacillati</taxon>
        <taxon>Actinomycetota</taxon>
        <taxon>Actinomycetes</taxon>
        <taxon>Micrococcales</taxon>
        <taxon>Dermacoccaceae</taxon>
        <taxon>Allobranchiibius</taxon>
    </lineage>
</organism>
<dbReference type="InterPro" id="IPR036388">
    <property type="entry name" value="WH-like_DNA-bd_sf"/>
</dbReference>
<dbReference type="InterPro" id="IPR036390">
    <property type="entry name" value="WH_DNA-bd_sf"/>
</dbReference>
<gene>
    <name evidence="2" type="ORF">HNR15_000320</name>
</gene>
<dbReference type="PANTHER" id="PTHR33169">
    <property type="entry name" value="PADR-FAMILY TRANSCRIPTIONAL REGULATOR"/>
    <property type="match status" value="1"/>
</dbReference>
<dbReference type="RefSeq" id="WP_179478567.1">
    <property type="nucleotide sequence ID" value="NZ_JACCFW010000001.1"/>
</dbReference>
<keyword evidence="2" id="KW-0238">DNA-binding</keyword>
<sequence>MGTDLLRGHLEGLLLAVLVDAPGHGYALSQRLGERSGGTLSVPEGSLYPALQRLERADLVTSAWSVTDGRRRRVYRLSPAGRRAATRSAQEWQAFSAAVDRVIGGLA</sequence>
<dbReference type="InterPro" id="IPR005149">
    <property type="entry name" value="Tscrpt_reg_PadR_N"/>
</dbReference>
<accession>A0A853D9T8</accession>
<name>A0A853D9T8_9MICO</name>
<evidence type="ECO:0000313" key="2">
    <source>
        <dbReference type="EMBL" id="NYJ73357.1"/>
    </source>
</evidence>
<dbReference type="SUPFAM" id="SSF46785">
    <property type="entry name" value="Winged helix' DNA-binding domain"/>
    <property type="match status" value="1"/>
</dbReference>
<dbReference type="Gene3D" id="1.10.10.10">
    <property type="entry name" value="Winged helix-like DNA-binding domain superfamily/Winged helix DNA-binding domain"/>
    <property type="match status" value="1"/>
</dbReference>